<sequence>MRLRSDIFVAALIRRAEVAGASAMLRRRGAAEAGAVFVKIDRLDGRAALLAPAPQSEDLPEGVDRLFTRLHRDEWIAPFEAEERVRKEIAFDSDLWLVEIEDREGRPFVDLAPIEK</sequence>
<dbReference type="AlphaFoldDB" id="A0A2D2CXQ6"/>
<accession>A0A2D2CXQ6</accession>
<name>A0A2D2CXQ6_METT3</name>
<evidence type="ECO:0000313" key="1">
    <source>
        <dbReference type="EMBL" id="ATQ67515.1"/>
    </source>
</evidence>
<dbReference type="Proteomes" id="UP000230709">
    <property type="component" value="Chromosome"/>
</dbReference>
<gene>
    <name evidence="1" type="ORF">CQW49_06130</name>
</gene>
<dbReference type="STRING" id="595536.GCA_000178815_03932"/>
<dbReference type="KEGG" id="mtw:CQW49_06130"/>
<dbReference type="Gene3D" id="3.40.1530.20">
    <property type="entry name" value="Protein of unknown function (DUF1491)"/>
    <property type="match status" value="1"/>
</dbReference>
<proteinExistence type="predicted"/>
<protein>
    <submittedName>
        <fullName evidence="1">DUF1491 domain-containing protein</fullName>
    </submittedName>
</protein>
<dbReference type="InterPro" id="IPR009964">
    <property type="entry name" value="DUF1491"/>
</dbReference>
<dbReference type="Pfam" id="PF07372">
    <property type="entry name" value="DUF1491"/>
    <property type="match status" value="1"/>
</dbReference>
<keyword evidence="2" id="KW-1185">Reference proteome</keyword>
<dbReference type="RefSeq" id="WP_003613397.1">
    <property type="nucleotide sequence ID" value="NZ_ADVE02000001.1"/>
</dbReference>
<reference evidence="2" key="1">
    <citation type="submission" date="2017-10" db="EMBL/GenBank/DDBJ databases">
        <title>Completed PacBio SMRT sequence of Methylosinus trichosporium OB3b reveals presence of a third large plasmid.</title>
        <authorList>
            <person name="Charles T.C."/>
            <person name="Lynch M.D.J."/>
            <person name="Heil J.R."/>
            <person name="Cheng J."/>
        </authorList>
    </citation>
    <scope>NUCLEOTIDE SEQUENCE [LARGE SCALE GENOMIC DNA]</scope>
    <source>
        <strain evidence="2">OB3b</strain>
    </source>
</reference>
<evidence type="ECO:0000313" key="2">
    <source>
        <dbReference type="Proteomes" id="UP000230709"/>
    </source>
</evidence>
<dbReference type="EMBL" id="CP023737">
    <property type="protein sequence ID" value="ATQ67515.1"/>
    <property type="molecule type" value="Genomic_DNA"/>
</dbReference>
<organism evidence="1 2">
    <name type="scientific">Methylosinus trichosporium (strain ATCC 35070 / NCIMB 11131 / UNIQEM 75 / OB3b)</name>
    <dbReference type="NCBI Taxonomy" id="595536"/>
    <lineage>
        <taxon>Bacteria</taxon>
        <taxon>Pseudomonadati</taxon>
        <taxon>Pseudomonadota</taxon>
        <taxon>Alphaproteobacteria</taxon>
        <taxon>Hyphomicrobiales</taxon>
        <taxon>Methylocystaceae</taxon>
        <taxon>Methylosinus</taxon>
    </lineage>
</organism>